<proteinExistence type="predicted"/>
<dbReference type="Proteomes" id="UP000774326">
    <property type="component" value="Unassembled WGS sequence"/>
</dbReference>
<accession>A0A9P8Q8W2</accession>
<evidence type="ECO:0000313" key="2">
    <source>
        <dbReference type="Proteomes" id="UP000774326"/>
    </source>
</evidence>
<dbReference type="InterPro" id="IPR011051">
    <property type="entry name" value="RmlC_Cupin_sf"/>
</dbReference>
<gene>
    <name evidence="1" type="ORF">WICPIJ_002856</name>
</gene>
<reference evidence="1" key="2">
    <citation type="submission" date="2021-01" db="EMBL/GenBank/DDBJ databases">
        <authorList>
            <person name="Schikora-Tamarit M.A."/>
        </authorList>
    </citation>
    <scope>NUCLEOTIDE SEQUENCE</scope>
    <source>
        <strain evidence="1">CBS2887</strain>
    </source>
</reference>
<dbReference type="PANTHER" id="PTHR36169:SF1">
    <property type="entry name" value="ACETATE KINASE EUTQ"/>
    <property type="match status" value="1"/>
</dbReference>
<evidence type="ECO:0000313" key="1">
    <source>
        <dbReference type="EMBL" id="KAH3686167.1"/>
    </source>
</evidence>
<keyword evidence="2" id="KW-1185">Reference proteome</keyword>
<dbReference type="InterPro" id="IPR014710">
    <property type="entry name" value="RmlC-like_jellyroll"/>
</dbReference>
<dbReference type="SUPFAM" id="SSF51182">
    <property type="entry name" value="RmlC-like cupins"/>
    <property type="match status" value="1"/>
</dbReference>
<dbReference type="OrthoDB" id="4985585at2759"/>
<dbReference type="Gene3D" id="2.60.120.10">
    <property type="entry name" value="Jelly Rolls"/>
    <property type="match status" value="1"/>
</dbReference>
<organism evidence="1 2">
    <name type="scientific">Wickerhamomyces pijperi</name>
    <name type="common">Yeast</name>
    <name type="synonym">Pichia pijperi</name>
    <dbReference type="NCBI Taxonomy" id="599730"/>
    <lineage>
        <taxon>Eukaryota</taxon>
        <taxon>Fungi</taxon>
        <taxon>Dikarya</taxon>
        <taxon>Ascomycota</taxon>
        <taxon>Saccharomycotina</taxon>
        <taxon>Saccharomycetes</taxon>
        <taxon>Phaffomycetales</taxon>
        <taxon>Wickerhamomycetaceae</taxon>
        <taxon>Wickerhamomyces</taxon>
    </lineage>
</organism>
<name>A0A9P8Q8W2_WICPI</name>
<comment type="caution">
    <text evidence="1">The sequence shown here is derived from an EMBL/GenBank/DDBJ whole genome shotgun (WGS) entry which is preliminary data.</text>
</comment>
<dbReference type="PANTHER" id="PTHR36169">
    <property type="entry name" value="ETHANOLAMINE UTILIZATION PROTEIN EUTQ"/>
    <property type="match status" value="1"/>
</dbReference>
<protein>
    <submittedName>
        <fullName evidence="1">Uncharacterized protein</fullName>
    </submittedName>
</protein>
<reference evidence="1" key="1">
    <citation type="journal article" date="2021" name="Open Biol.">
        <title>Shared evolutionary footprints suggest mitochondrial oxidative damage underlies multiple complex I losses in fungi.</title>
        <authorList>
            <person name="Schikora-Tamarit M.A."/>
            <person name="Marcet-Houben M."/>
            <person name="Nosek J."/>
            <person name="Gabaldon T."/>
        </authorList>
    </citation>
    <scope>NUCLEOTIDE SEQUENCE</scope>
    <source>
        <strain evidence="1">CBS2887</strain>
    </source>
</reference>
<dbReference type="EMBL" id="JAEUBG010001584">
    <property type="protein sequence ID" value="KAH3686167.1"/>
    <property type="molecule type" value="Genomic_DNA"/>
</dbReference>
<dbReference type="InterPro" id="IPR010424">
    <property type="entry name" value="EutQ"/>
</dbReference>
<sequence length="127" mass="14150">MPLYHNPATSAWAATQPAIGPNGNSYLGDVFTSEAPVEQQMSAGFYEQRTGTPLVYAYDYDEMKVITYLSPEVEHFYISDEEGTKVDAKQFDVFYFKKGCTITFEVVGKEGAYVKNFFTGLRPADAA</sequence>
<dbReference type="AlphaFoldDB" id="A0A9P8Q8W2"/>